<dbReference type="SFLD" id="SFLDS00028">
    <property type="entry name" value="Proline_Racemase"/>
    <property type="match status" value="1"/>
</dbReference>
<dbReference type="SUPFAM" id="SSF54506">
    <property type="entry name" value="Diaminopimelate epimerase-like"/>
    <property type="match status" value="1"/>
</dbReference>
<sequence length="355" mass="38717">MLENVRVGVGVNRGFVDVVDVHVGGDLHRIVLGGVKNLPGSSVREKMEYLRTEADGLRKLLLDEPRGGHPSLYADLVVPSSIPEAHAGYIIMEVMGYPLISGTNTMCTAIALLEAGRIPMKEGPTEITLEAPGGLVKITADCRGGKVRGVHYQSDTPSFLYSKNLTVDVPRIGTIPFDLVWTGAFYPLVRASDFGFRLVREEEAELVRFAKSFLAEARRVVNPVHPVFGDEGPLSFVQFVGEPEQGAETTLECRACNYVYPCESVVRSPAGVPTTAMLVQLYDKKRISYGETLKTVSIFGTSLKATLTEELAYHGFEGVRAQIAGTGWVTSQSRIVVDFDDPLTPQDGLDKVVMR</sequence>
<dbReference type="InterPro" id="IPR008794">
    <property type="entry name" value="Pro_racemase_fam"/>
</dbReference>
<comment type="similarity">
    <text evidence="1">Belongs to the proline racemase family.</text>
</comment>
<dbReference type="PANTHER" id="PTHR33442:SF5">
    <property type="entry name" value="BIFUNCTIONAL TRANS-3-HYDROXY-L-PROLINE DEHYDRATASE_2-EPIMERASE"/>
    <property type="match status" value="1"/>
</dbReference>
<comment type="caution">
    <text evidence="2">The sequence shown here is derived from an EMBL/GenBank/DDBJ whole genome shotgun (WGS) entry which is preliminary data.</text>
</comment>
<dbReference type="PIRSF" id="PIRSF029792">
    <property type="entry name" value="Pro_racemase"/>
    <property type="match status" value="1"/>
</dbReference>
<dbReference type="Proteomes" id="UP001230207">
    <property type="component" value="Unassembled WGS sequence"/>
</dbReference>
<evidence type="ECO:0000256" key="1">
    <source>
        <dbReference type="ARBA" id="ARBA00007529"/>
    </source>
</evidence>
<keyword evidence="3" id="KW-1185">Reference proteome</keyword>
<dbReference type="EMBL" id="JAUSVF010000001">
    <property type="protein sequence ID" value="MDQ0318611.1"/>
    <property type="molecule type" value="Genomic_DNA"/>
</dbReference>
<organism evidence="2 3">
    <name type="scientific">Pararhizobium capsulatum DSM 1112</name>
    <dbReference type="NCBI Taxonomy" id="1121113"/>
    <lineage>
        <taxon>Bacteria</taxon>
        <taxon>Pseudomonadati</taxon>
        <taxon>Pseudomonadota</taxon>
        <taxon>Alphaproteobacteria</taxon>
        <taxon>Hyphomicrobiales</taxon>
        <taxon>Rhizobiaceae</taxon>
        <taxon>Rhizobium/Agrobacterium group</taxon>
        <taxon>Pararhizobium</taxon>
    </lineage>
</organism>
<dbReference type="PANTHER" id="PTHR33442">
    <property type="entry name" value="TRANS-3-HYDROXY-L-PROLINE DEHYDRATASE"/>
    <property type="match status" value="1"/>
</dbReference>
<protein>
    <submittedName>
        <fullName evidence="2">Proline racemase</fullName>
    </submittedName>
</protein>
<dbReference type="RefSeq" id="WP_307226823.1">
    <property type="nucleotide sequence ID" value="NZ_JAUSVF010000001.1"/>
</dbReference>
<gene>
    <name evidence="2" type="ORF">QO002_000749</name>
</gene>
<evidence type="ECO:0000313" key="3">
    <source>
        <dbReference type="Proteomes" id="UP001230207"/>
    </source>
</evidence>
<proteinExistence type="inferred from homology"/>
<evidence type="ECO:0000313" key="2">
    <source>
        <dbReference type="EMBL" id="MDQ0318611.1"/>
    </source>
</evidence>
<dbReference type="Pfam" id="PF05544">
    <property type="entry name" value="Pro_racemase"/>
    <property type="match status" value="1"/>
</dbReference>
<accession>A0ABU0BK39</accession>
<reference evidence="2 3" key="1">
    <citation type="submission" date="2023-07" db="EMBL/GenBank/DDBJ databases">
        <title>Genomic Encyclopedia of Type Strains, Phase IV (KMG-IV): sequencing the most valuable type-strain genomes for metagenomic binning, comparative biology and taxonomic classification.</title>
        <authorList>
            <person name="Goeker M."/>
        </authorList>
    </citation>
    <scope>NUCLEOTIDE SEQUENCE [LARGE SCALE GENOMIC DNA]</scope>
    <source>
        <strain evidence="2 3">DSM 1112</strain>
    </source>
</reference>
<name>A0ABU0BK39_9HYPH</name>
<dbReference type="Gene3D" id="3.10.310.10">
    <property type="entry name" value="Diaminopimelate Epimerase, Chain A, domain 1"/>
    <property type="match status" value="2"/>
</dbReference>